<evidence type="ECO:0000313" key="4">
    <source>
        <dbReference type="EMBL" id="VYT24419.1"/>
    </source>
</evidence>
<evidence type="ECO:0000256" key="2">
    <source>
        <dbReference type="ARBA" id="ARBA00022679"/>
    </source>
</evidence>
<evidence type="ECO:0000259" key="3">
    <source>
        <dbReference type="Pfam" id="PF02574"/>
    </source>
</evidence>
<dbReference type="Pfam" id="PF02574">
    <property type="entry name" value="S-methyl_trans"/>
    <property type="match status" value="1"/>
</dbReference>
<proteinExistence type="predicted"/>
<reference evidence="4" key="1">
    <citation type="submission" date="2019-11" db="EMBL/GenBank/DDBJ databases">
        <authorList>
            <person name="Feng L."/>
        </authorList>
    </citation>
    <scope>NUCLEOTIDE SEQUENCE</scope>
    <source>
        <strain evidence="4">AundefinedLFYP135</strain>
    </source>
</reference>
<dbReference type="SUPFAM" id="SSF82282">
    <property type="entry name" value="Homocysteine S-methyltransferase"/>
    <property type="match status" value="1"/>
</dbReference>
<name>A0A6N2V1V3_9FIRM</name>
<sequence>MDSTPRPCLFSSNPSPKRAPETFWQELEPSLAAGAAYAAAPDQWAASGSDLSLVRFCVQQGKAPVMGVLSPTGLDWEPYGELPFLELVNIYAHRAFELLEAGVSALWVEGALSLGEARAAVLGARQTGLPIHLTMAVDADGESPQNADVLASLVTLQGLGIQSFGLAFTGGEEDLLDLVEHLIPHARIPLAVCLPLLAPEELARLTRELLSRGVSRFYTAAGMGKEALLLLTSLFAQAFSLPPAEEETLAACADQTFFLREDMAYSDLLECSVDMADQVISAEDSGCEILQIHIGSLDDAYQFGLNADMMRLPVSLVADNVEALETALIYYNGRAIIDSLCDLDEETISTLAKGYNALVL</sequence>
<gene>
    <name evidence="4" type="ORF">AULFYP135_02238</name>
</gene>
<accession>A0A6N2V1V3</accession>
<keyword evidence="1" id="KW-0489">Methyltransferase</keyword>
<dbReference type="AlphaFoldDB" id="A0A6N2V1V3"/>
<dbReference type="EMBL" id="CACRSL010000005">
    <property type="protein sequence ID" value="VYT24419.1"/>
    <property type="molecule type" value="Genomic_DNA"/>
</dbReference>
<organism evidence="4">
    <name type="scientific">uncultured Anaerotruncus sp</name>
    <dbReference type="NCBI Taxonomy" id="905011"/>
    <lineage>
        <taxon>Bacteria</taxon>
        <taxon>Bacillati</taxon>
        <taxon>Bacillota</taxon>
        <taxon>Clostridia</taxon>
        <taxon>Eubacteriales</taxon>
        <taxon>Oscillospiraceae</taxon>
        <taxon>Anaerotruncus</taxon>
        <taxon>environmental samples</taxon>
    </lineage>
</organism>
<dbReference type="InterPro" id="IPR003726">
    <property type="entry name" value="HCY_dom"/>
</dbReference>
<dbReference type="GO" id="GO:0008168">
    <property type="term" value="F:methyltransferase activity"/>
    <property type="evidence" value="ECO:0007669"/>
    <property type="project" value="UniProtKB-KW"/>
</dbReference>
<evidence type="ECO:0000256" key="1">
    <source>
        <dbReference type="ARBA" id="ARBA00022603"/>
    </source>
</evidence>
<dbReference type="InterPro" id="IPR036589">
    <property type="entry name" value="HCY_dom_sf"/>
</dbReference>
<feature type="domain" description="Hcy-binding" evidence="3">
    <location>
        <begin position="56"/>
        <end position="189"/>
    </location>
</feature>
<dbReference type="Gene3D" id="3.20.20.330">
    <property type="entry name" value="Homocysteine-binding-like domain"/>
    <property type="match status" value="1"/>
</dbReference>
<protein>
    <submittedName>
        <fullName evidence="4">Methionine synthase I</fullName>
    </submittedName>
</protein>
<dbReference type="GO" id="GO:0032259">
    <property type="term" value="P:methylation"/>
    <property type="evidence" value="ECO:0007669"/>
    <property type="project" value="UniProtKB-KW"/>
</dbReference>
<keyword evidence="2" id="KW-0808">Transferase</keyword>